<sequence length="149" mass="17179">MSPVHHRNLVIPRNQPEDRQGLFRTRRPGTGYLVNSGKWQDTEENHTHSAIHLLIQQKPQTTGLEVYGSSSLAPPTLKYLFQRSMDNNRFNLASHWEELGSSYQRISLKNIPYKDLMVITKGWNPDGQFKLLEGRATRIRENQATIQAI</sequence>
<reference evidence="2" key="1">
    <citation type="submission" date="2021-03" db="EMBL/GenBank/DDBJ databases">
        <title>Draft genome sequence of rust myrtle Austropuccinia psidii MF-1, a brazilian biotype.</title>
        <authorList>
            <person name="Quecine M.C."/>
            <person name="Pachon D.M.R."/>
            <person name="Bonatelli M.L."/>
            <person name="Correr F.H."/>
            <person name="Franceschini L.M."/>
            <person name="Leite T.F."/>
            <person name="Margarido G.R.A."/>
            <person name="Almeida C.A."/>
            <person name="Ferrarezi J.A."/>
            <person name="Labate C.A."/>
        </authorList>
    </citation>
    <scope>NUCLEOTIDE SEQUENCE</scope>
    <source>
        <strain evidence="2">MF-1</strain>
    </source>
</reference>
<gene>
    <name evidence="2" type="ORF">O181_053767</name>
</gene>
<dbReference type="AlphaFoldDB" id="A0A9Q3EAA6"/>
<organism evidence="2 3">
    <name type="scientific">Austropuccinia psidii MF-1</name>
    <dbReference type="NCBI Taxonomy" id="1389203"/>
    <lineage>
        <taxon>Eukaryota</taxon>
        <taxon>Fungi</taxon>
        <taxon>Dikarya</taxon>
        <taxon>Basidiomycota</taxon>
        <taxon>Pucciniomycotina</taxon>
        <taxon>Pucciniomycetes</taxon>
        <taxon>Pucciniales</taxon>
        <taxon>Sphaerophragmiaceae</taxon>
        <taxon>Austropuccinia</taxon>
    </lineage>
</organism>
<feature type="region of interest" description="Disordered" evidence="1">
    <location>
        <begin position="1"/>
        <end position="20"/>
    </location>
</feature>
<evidence type="ECO:0000313" key="3">
    <source>
        <dbReference type="Proteomes" id="UP000765509"/>
    </source>
</evidence>
<evidence type="ECO:0000256" key="1">
    <source>
        <dbReference type="SAM" id="MobiDB-lite"/>
    </source>
</evidence>
<comment type="caution">
    <text evidence="2">The sequence shown here is derived from an EMBL/GenBank/DDBJ whole genome shotgun (WGS) entry which is preliminary data.</text>
</comment>
<keyword evidence="3" id="KW-1185">Reference proteome</keyword>
<evidence type="ECO:0000313" key="2">
    <source>
        <dbReference type="EMBL" id="MBW0514052.1"/>
    </source>
</evidence>
<accession>A0A9Q3EAA6</accession>
<proteinExistence type="predicted"/>
<dbReference type="Proteomes" id="UP000765509">
    <property type="component" value="Unassembled WGS sequence"/>
</dbReference>
<dbReference type="EMBL" id="AVOT02023793">
    <property type="protein sequence ID" value="MBW0514052.1"/>
    <property type="molecule type" value="Genomic_DNA"/>
</dbReference>
<name>A0A9Q3EAA6_9BASI</name>
<protein>
    <submittedName>
        <fullName evidence="2">Uncharacterized protein</fullName>
    </submittedName>
</protein>